<dbReference type="Pfam" id="PF21534">
    <property type="entry name" value="Rost"/>
    <property type="match status" value="1"/>
</dbReference>
<name>A0ABD3UTF5_SINWO</name>
<feature type="transmembrane region" description="Helical" evidence="1">
    <location>
        <begin position="118"/>
        <end position="136"/>
    </location>
</feature>
<dbReference type="Proteomes" id="UP001634394">
    <property type="component" value="Unassembled WGS sequence"/>
</dbReference>
<feature type="transmembrane region" description="Helical" evidence="1">
    <location>
        <begin position="178"/>
        <end position="200"/>
    </location>
</feature>
<dbReference type="PANTHER" id="PTHR12242:SF1">
    <property type="entry name" value="MYND-TYPE DOMAIN-CONTAINING PROTEIN"/>
    <property type="match status" value="1"/>
</dbReference>
<keyword evidence="1" id="KW-0472">Membrane</keyword>
<evidence type="ECO:0000256" key="1">
    <source>
        <dbReference type="SAM" id="Phobius"/>
    </source>
</evidence>
<sequence>MCCKEDVRKEFRLNNFGLSHNSPNRFSTLECGPLLGHVIWLIPWIPYFWVTTVIDATLLEYRGWQGAKWLTLLSNWDYILLDITSAMDMLCAIVIACKRKDIVKGECSETPWYLKVLWIFYNVINTVAIFVTLLYWTLLPPKHDHSSINKHVVNSVFVILGICITAKPIRLYHVYQPMVFAVIYLVFSVIYQNAGGGVIYKPLDWDTPGRTFGVAVGVVFVAVPIIHTFCFFLSKLRQLIGRNCCKRKTNEIKSNGGNTVKLIEEQTSF</sequence>
<dbReference type="InterPro" id="IPR049352">
    <property type="entry name" value="Rost"/>
</dbReference>
<protein>
    <submittedName>
        <fullName evidence="2">Uncharacterized protein</fullName>
    </submittedName>
</protein>
<reference evidence="2 3" key="1">
    <citation type="submission" date="2024-11" db="EMBL/GenBank/DDBJ databases">
        <title>Chromosome-level genome assembly of the freshwater bivalve Anodonta woodiana.</title>
        <authorList>
            <person name="Chen X."/>
        </authorList>
    </citation>
    <scope>NUCLEOTIDE SEQUENCE [LARGE SCALE GENOMIC DNA]</scope>
    <source>
        <strain evidence="2">MN2024</strain>
        <tissue evidence="2">Gills</tissue>
    </source>
</reference>
<dbReference type="EMBL" id="JBJQND010000015">
    <property type="protein sequence ID" value="KAL3852764.1"/>
    <property type="molecule type" value="Genomic_DNA"/>
</dbReference>
<gene>
    <name evidence="2" type="ORF">ACJMK2_016380</name>
</gene>
<evidence type="ECO:0000313" key="2">
    <source>
        <dbReference type="EMBL" id="KAL3852764.1"/>
    </source>
</evidence>
<evidence type="ECO:0000313" key="3">
    <source>
        <dbReference type="Proteomes" id="UP001634394"/>
    </source>
</evidence>
<comment type="caution">
    <text evidence="2">The sequence shown here is derived from an EMBL/GenBank/DDBJ whole genome shotgun (WGS) entry which is preliminary data.</text>
</comment>
<feature type="transmembrane region" description="Helical" evidence="1">
    <location>
        <begin position="212"/>
        <end position="233"/>
    </location>
</feature>
<keyword evidence="1" id="KW-0812">Transmembrane</keyword>
<dbReference type="AlphaFoldDB" id="A0ABD3UTF5"/>
<feature type="transmembrane region" description="Helical" evidence="1">
    <location>
        <begin position="34"/>
        <end position="58"/>
    </location>
</feature>
<organism evidence="2 3">
    <name type="scientific">Sinanodonta woodiana</name>
    <name type="common">Chinese pond mussel</name>
    <name type="synonym">Anodonta woodiana</name>
    <dbReference type="NCBI Taxonomy" id="1069815"/>
    <lineage>
        <taxon>Eukaryota</taxon>
        <taxon>Metazoa</taxon>
        <taxon>Spiralia</taxon>
        <taxon>Lophotrochozoa</taxon>
        <taxon>Mollusca</taxon>
        <taxon>Bivalvia</taxon>
        <taxon>Autobranchia</taxon>
        <taxon>Heteroconchia</taxon>
        <taxon>Palaeoheterodonta</taxon>
        <taxon>Unionida</taxon>
        <taxon>Unionoidea</taxon>
        <taxon>Unionidae</taxon>
        <taxon>Unioninae</taxon>
        <taxon>Sinanodonta</taxon>
    </lineage>
</organism>
<keyword evidence="1" id="KW-1133">Transmembrane helix</keyword>
<accession>A0ABD3UTF5</accession>
<feature type="transmembrane region" description="Helical" evidence="1">
    <location>
        <begin position="78"/>
        <end position="97"/>
    </location>
</feature>
<dbReference type="PANTHER" id="PTHR12242">
    <property type="entry name" value="OS02G0130600 PROTEIN-RELATED"/>
    <property type="match status" value="1"/>
</dbReference>
<feature type="transmembrane region" description="Helical" evidence="1">
    <location>
        <begin position="148"/>
        <end position="166"/>
    </location>
</feature>
<proteinExistence type="predicted"/>
<keyword evidence="3" id="KW-1185">Reference proteome</keyword>